<dbReference type="Proteomes" id="UP000321570">
    <property type="component" value="Unassembled WGS sequence"/>
</dbReference>
<name>A0A564Z3E0_HYMDI</name>
<organism evidence="2 3">
    <name type="scientific">Hymenolepis diminuta</name>
    <name type="common">Rat tapeworm</name>
    <dbReference type="NCBI Taxonomy" id="6216"/>
    <lineage>
        <taxon>Eukaryota</taxon>
        <taxon>Metazoa</taxon>
        <taxon>Spiralia</taxon>
        <taxon>Lophotrochozoa</taxon>
        <taxon>Platyhelminthes</taxon>
        <taxon>Cestoda</taxon>
        <taxon>Eucestoda</taxon>
        <taxon>Cyclophyllidea</taxon>
        <taxon>Hymenolepididae</taxon>
        <taxon>Hymenolepis</taxon>
    </lineage>
</organism>
<dbReference type="AlphaFoldDB" id="A0A564Z3E0"/>
<evidence type="ECO:0000313" key="3">
    <source>
        <dbReference type="Proteomes" id="UP000321570"/>
    </source>
</evidence>
<reference evidence="2 3" key="1">
    <citation type="submission" date="2019-07" db="EMBL/GenBank/DDBJ databases">
        <authorList>
            <person name="Jastrzebski P J."/>
            <person name="Paukszto L."/>
            <person name="Jastrzebski P J."/>
        </authorList>
    </citation>
    <scope>NUCLEOTIDE SEQUENCE [LARGE SCALE GENOMIC DNA]</scope>
    <source>
        <strain evidence="2 3">WMS-il1</strain>
    </source>
</reference>
<feature type="region of interest" description="Disordered" evidence="1">
    <location>
        <begin position="1"/>
        <end position="25"/>
    </location>
</feature>
<evidence type="ECO:0000256" key="1">
    <source>
        <dbReference type="SAM" id="MobiDB-lite"/>
    </source>
</evidence>
<keyword evidence="3" id="KW-1185">Reference proteome</keyword>
<dbReference type="EMBL" id="CABIJS010000588">
    <property type="protein sequence ID" value="VUZ53972.1"/>
    <property type="molecule type" value="Genomic_DNA"/>
</dbReference>
<protein>
    <submittedName>
        <fullName evidence="2">Uncharacterized protein</fullName>
    </submittedName>
</protein>
<evidence type="ECO:0000313" key="2">
    <source>
        <dbReference type="EMBL" id="VUZ53972.1"/>
    </source>
</evidence>
<sequence length="55" mass="6233">MHASLISSPPLTSDLHHHKQGGKGRLVFGVVQKRKFRGSTERTLRRGRETLGVRR</sequence>
<gene>
    <name evidence="2" type="ORF">WMSIL1_LOCUS12155</name>
</gene>
<feature type="compositionally biased region" description="Polar residues" evidence="1">
    <location>
        <begin position="1"/>
        <end position="11"/>
    </location>
</feature>
<proteinExistence type="predicted"/>
<accession>A0A564Z3E0</accession>